<dbReference type="SUPFAM" id="SSF54695">
    <property type="entry name" value="POZ domain"/>
    <property type="match status" value="1"/>
</dbReference>
<dbReference type="EMBL" id="HG994580">
    <property type="protein sequence ID" value="CAF2755507.1"/>
    <property type="molecule type" value="Genomic_DNA"/>
</dbReference>
<dbReference type="PANTHER" id="PTHR24413">
    <property type="entry name" value="SPECKLE-TYPE POZ PROTEIN"/>
    <property type="match status" value="1"/>
</dbReference>
<reference evidence="2" key="1">
    <citation type="submission" date="2021-02" db="EMBL/GenBank/DDBJ databases">
        <authorList>
            <person name="Bekaert M."/>
        </authorList>
    </citation>
    <scope>NUCLEOTIDE SEQUENCE</scope>
    <source>
        <strain evidence="2">IoA-00</strain>
    </source>
</reference>
<feature type="region of interest" description="Disordered" evidence="1">
    <location>
        <begin position="848"/>
        <end position="869"/>
    </location>
</feature>
<proteinExistence type="predicted"/>
<dbReference type="InterPro" id="IPR037189">
    <property type="entry name" value="HBS1-like_N_sf"/>
</dbReference>
<organism evidence="2 3">
    <name type="scientific">Lepeophtheirus salmonis</name>
    <name type="common">Salmon louse</name>
    <name type="synonym">Caligus salmonis</name>
    <dbReference type="NCBI Taxonomy" id="72036"/>
    <lineage>
        <taxon>Eukaryota</taxon>
        <taxon>Metazoa</taxon>
        <taxon>Ecdysozoa</taxon>
        <taxon>Arthropoda</taxon>
        <taxon>Crustacea</taxon>
        <taxon>Multicrustacea</taxon>
        <taxon>Hexanauplia</taxon>
        <taxon>Copepoda</taxon>
        <taxon>Siphonostomatoida</taxon>
        <taxon>Caligidae</taxon>
        <taxon>Lepeophtheirus</taxon>
    </lineage>
</organism>
<dbReference type="AlphaFoldDB" id="A0A7R8CAX9"/>
<feature type="compositionally biased region" description="Basic and acidic residues" evidence="1">
    <location>
        <begin position="850"/>
        <end position="863"/>
    </location>
</feature>
<dbReference type="Gene3D" id="3.30.710.10">
    <property type="entry name" value="Potassium Channel Kv1.1, Chain A"/>
    <property type="match status" value="1"/>
</dbReference>
<protein>
    <submittedName>
        <fullName evidence="2">(salmon louse) hypothetical protein</fullName>
    </submittedName>
</protein>
<dbReference type="InterPro" id="IPR000210">
    <property type="entry name" value="BTB/POZ_dom"/>
</dbReference>
<dbReference type="Proteomes" id="UP000675881">
    <property type="component" value="Chromosome 1"/>
</dbReference>
<evidence type="ECO:0000313" key="3">
    <source>
        <dbReference type="Proteomes" id="UP000675881"/>
    </source>
</evidence>
<sequence length="924" mass="106519">MVSFSNQCVGKWKILEHLPLPEIFEDQSIFNNRDFELTHDRDVIWPNVAHKFQREEPPLFYCKTYEVSRGSRKQGTKTYLRFGSYRGSVIEFKVDEDELFDPSNEEMHIYRLFHDEWGTLRIKNLNVSEELDKHVENVVYGQFDILSALEESLFHDHILTSSHGKEFKTHKLIIDNVLPSSFDSTQFSEDVLGIFLHYCYGKCIPGNTSETLLIKCNVEFEAYSILQKDPSAINVINDFKNHCLNTINKTNLQKKIVILVHNIHTYLNVIITEFGGKPVSLNKESRATKSRSHRKSSESSLKKENLIGNDTKLSYSIKIALQNIALGILKFVHLTHTLSKAFFDDQISLQDQHDIIRAVQSSCLPIFVNQIHRFISTLLRHAESLSLENRQSLSERLIPRVETLFESVSKIGLVINEILEVLIKHEVSETKKLCKLSSSNVRSFSLNTNNNNEEENSIPPPSPILKSMTTLLHVEDCNKLRKVYYHINNFISFLVHEIETFSEMDISSKIRNLSRVMEQYVDELPLLLLRFEEFSHKLQERFDFANFKFCFHAVSTLIESIISKCKKNKVKLKPLFENICMLIPLDEFRSTLEDLGLMDPVSKSPLFNSSQQNYDDIKKSSFAENLNLLEDLITPPKADRNTLASIIVMKMSRLLKRDPLRALTSGMKEAIEKKIIISDVSPCVFRLFLKYIYSGSLSVEGLPIDQISELLLLSDRYEMDSLKNICESILAQKTSNENVLELLSISDTYNASKLKAKCIEYVHSNPEVIEANIFSQLSTSLKSELYTLLYWGTRLENIEEKCSLLMKNKFHKRSRRRRAFVKISSEEDQYFSSFHFRSVRASENNSLASKEVECGDESDKEREDDNDSLMSSHLIHDSNQLEMCIGQLQDVLGPLVPQEELVRVALMADYDVNRALNYFFSTTT</sequence>
<evidence type="ECO:0000313" key="2">
    <source>
        <dbReference type="EMBL" id="CAF2755507.1"/>
    </source>
</evidence>
<name>A0A7R8CAX9_LEPSM</name>
<dbReference type="OrthoDB" id="684045at2759"/>
<dbReference type="SMART" id="SM00225">
    <property type="entry name" value="BTB"/>
    <property type="match status" value="1"/>
</dbReference>
<dbReference type="InterPro" id="IPR011333">
    <property type="entry name" value="SKP1/BTB/POZ_sf"/>
</dbReference>
<dbReference type="SUPFAM" id="SSF109732">
    <property type="entry name" value="HBS1-like domain"/>
    <property type="match status" value="1"/>
</dbReference>
<keyword evidence="3" id="KW-1185">Reference proteome</keyword>
<dbReference type="Gene3D" id="1.10.8.10">
    <property type="entry name" value="DNA helicase RuvA subunit, C-terminal domain"/>
    <property type="match status" value="1"/>
</dbReference>
<gene>
    <name evidence="2" type="ORF">LSAA_1104</name>
</gene>
<evidence type="ECO:0000256" key="1">
    <source>
        <dbReference type="SAM" id="MobiDB-lite"/>
    </source>
</evidence>
<accession>A0A7R8CAX9</accession>
<dbReference type="Pfam" id="PF00651">
    <property type="entry name" value="BTB"/>
    <property type="match status" value="1"/>
</dbReference>